<comment type="caution">
    <text evidence="1">The sequence shown here is derived from an EMBL/GenBank/DDBJ whole genome shotgun (WGS) entry which is preliminary data.</text>
</comment>
<keyword evidence="2" id="KW-1185">Reference proteome</keyword>
<dbReference type="InterPro" id="IPR052050">
    <property type="entry name" value="SecEffector_AnkRepeat"/>
</dbReference>
<gene>
    <name evidence="1" type="ORF">HK105_207204</name>
</gene>
<sequence>MYSPELDHQPLAAAELVNVLNHALAPLVDRLDSLQAQSEAYAAATLERICRLEEQNGRLLADVAALRLQLATAREPPLPPPTPPQQPHHPPFVLTAAAAKRHSQTLAHPPVYSPANSPVQSPVVAGRQNMPFTSSHWDRIPGEMQADIVARAGPLTQYVNGRIEKLSWDQFKTLWTEVFASDWQGDISKLPIDRFKSCPWFESFWHLRTRSMHARVKQLGHGFLKDGLVQAAVCNWWTDLLDFSKPRELSINAAKCGSISMLMHLVYERQVVTFETQHVVEAACYGHLDLLKWLGARMMNGTWTTAVMDWAAVNGKLDCAKWLHANRTEGCTVNAMNMAAKNGHLDTVAWLHRTRREGCTTDAMDLAAEYGQAAVVEFLHTHMTEGCTRRAMLAAAENGHADVVEFLHKNRPEGDIGEAAVAAARNGRLNVIRRIHEIEPEAITAAVADRAATQGRTGVLDWIVRHTDVRCTADAISRAAKGGHLRLLAWFRDNMPEQFRAHSMSKIGVHSADAAIDWFKRSKLPTRPADVLRAAIKELNIDAVRWLLWHLHDTKWHKGDAEYARSLMRVV</sequence>
<organism evidence="1 2">
    <name type="scientific">Polyrhizophydium stewartii</name>
    <dbReference type="NCBI Taxonomy" id="2732419"/>
    <lineage>
        <taxon>Eukaryota</taxon>
        <taxon>Fungi</taxon>
        <taxon>Fungi incertae sedis</taxon>
        <taxon>Chytridiomycota</taxon>
        <taxon>Chytridiomycota incertae sedis</taxon>
        <taxon>Chytridiomycetes</taxon>
        <taxon>Rhizophydiales</taxon>
        <taxon>Rhizophydiales incertae sedis</taxon>
        <taxon>Polyrhizophydium</taxon>
    </lineage>
</organism>
<evidence type="ECO:0000313" key="1">
    <source>
        <dbReference type="EMBL" id="KAL2913326.1"/>
    </source>
</evidence>
<reference evidence="1 2" key="1">
    <citation type="submission" date="2023-09" db="EMBL/GenBank/DDBJ databases">
        <title>Pangenome analysis of Batrachochytrium dendrobatidis and related Chytrids.</title>
        <authorList>
            <person name="Yacoub M.N."/>
            <person name="Stajich J.E."/>
            <person name="James T.Y."/>
        </authorList>
    </citation>
    <scope>NUCLEOTIDE SEQUENCE [LARGE SCALE GENOMIC DNA]</scope>
    <source>
        <strain evidence="1 2">JEL0888</strain>
    </source>
</reference>
<name>A0ABR4N1B1_9FUNG</name>
<dbReference type="PANTHER" id="PTHR46586:SF3">
    <property type="entry name" value="ANKYRIN REPEAT-CONTAINING PROTEIN"/>
    <property type="match status" value="1"/>
</dbReference>
<proteinExistence type="predicted"/>
<dbReference type="SUPFAM" id="SSF48403">
    <property type="entry name" value="Ankyrin repeat"/>
    <property type="match status" value="1"/>
</dbReference>
<dbReference type="Gene3D" id="1.25.40.20">
    <property type="entry name" value="Ankyrin repeat-containing domain"/>
    <property type="match status" value="2"/>
</dbReference>
<dbReference type="InterPro" id="IPR036770">
    <property type="entry name" value="Ankyrin_rpt-contain_sf"/>
</dbReference>
<dbReference type="EMBL" id="JADGIZ020000048">
    <property type="protein sequence ID" value="KAL2913326.1"/>
    <property type="molecule type" value="Genomic_DNA"/>
</dbReference>
<protein>
    <recommendedName>
        <fullName evidence="3">Ankyrin repeat protein</fullName>
    </recommendedName>
</protein>
<evidence type="ECO:0000313" key="2">
    <source>
        <dbReference type="Proteomes" id="UP001527925"/>
    </source>
</evidence>
<dbReference type="InterPro" id="IPR002110">
    <property type="entry name" value="Ankyrin_rpt"/>
</dbReference>
<dbReference type="Proteomes" id="UP001527925">
    <property type="component" value="Unassembled WGS sequence"/>
</dbReference>
<accession>A0ABR4N1B1</accession>
<evidence type="ECO:0008006" key="3">
    <source>
        <dbReference type="Google" id="ProtNLM"/>
    </source>
</evidence>
<dbReference type="PANTHER" id="PTHR46586">
    <property type="entry name" value="ANKYRIN REPEAT-CONTAINING PROTEIN"/>
    <property type="match status" value="1"/>
</dbReference>
<dbReference type="Pfam" id="PF13637">
    <property type="entry name" value="Ank_4"/>
    <property type="match status" value="1"/>
</dbReference>